<keyword evidence="5" id="KW-1185">Reference proteome</keyword>
<dbReference type="InterPro" id="IPR020904">
    <property type="entry name" value="Sc_DH/Rdtase_CS"/>
</dbReference>
<dbReference type="KEGG" id="psw:LK03_13935"/>
<dbReference type="PANTHER" id="PTHR44196:SF1">
    <property type="entry name" value="DEHYDROGENASE_REDUCTASE SDR FAMILY MEMBER 7B"/>
    <property type="match status" value="1"/>
</dbReference>
<dbReference type="InterPro" id="IPR057326">
    <property type="entry name" value="KR_dom"/>
</dbReference>
<comment type="similarity">
    <text evidence="1">Belongs to the short-chain dehydrogenases/reductases (SDR) family.</text>
</comment>
<dbReference type="InterPro" id="IPR036291">
    <property type="entry name" value="NAD(P)-bd_dom_sf"/>
</dbReference>
<evidence type="ECO:0000256" key="2">
    <source>
        <dbReference type="ARBA" id="ARBA00023002"/>
    </source>
</evidence>
<dbReference type="GO" id="GO:0016491">
    <property type="term" value="F:oxidoreductase activity"/>
    <property type="evidence" value="ECO:0007669"/>
    <property type="project" value="UniProtKB-KW"/>
</dbReference>
<dbReference type="GO" id="GO:0016020">
    <property type="term" value="C:membrane"/>
    <property type="evidence" value="ECO:0007669"/>
    <property type="project" value="TreeGrafter"/>
</dbReference>
<dbReference type="EMBL" id="CP009455">
    <property type="protein sequence ID" value="AIR90327.1"/>
    <property type="molecule type" value="Genomic_DNA"/>
</dbReference>
<dbReference type="RefSeq" id="WP_038412928.1">
    <property type="nucleotide sequence ID" value="NZ_CP009455.1"/>
</dbReference>
<organism evidence="4 5">
    <name type="scientific">Pseudomonas cremoricolorata</name>
    <dbReference type="NCBI Taxonomy" id="157783"/>
    <lineage>
        <taxon>Bacteria</taxon>
        <taxon>Pseudomonadati</taxon>
        <taxon>Pseudomonadota</taxon>
        <taxon>Gammaproteobacteria</taxon>
        <taxon>Pseudomonadales</taxon>
        <taxon>Pseudomonadaceae</taxon>
        <taxon>Pseudomonas</taxon>
    </lineage>
</organism>
<proteinExistence type="inferred from homology"/>
<evidence type="ECO:0000313" key="5">
    <source>
        <dbReference type="Proteomes" id="UP000029493"/>
    </source>
</evidence>
<evidence type="ECO:0000256" key="1">
    <source>
        <dbReference type="ARBA" id="ARBA00006484"/>
    </source>
</evidence>
<sequence>MHTKDNTLLVTGGGSGIGLELAKAFLALGNQVIIAGRREDVLQQAVAASPGLHYQVMDVSDAADSERAVQRLLAEYPTLNAVIHAAGIMRGESLREGATELEATIATNLLGPIRLDGWLVPHFLRQPHAAVVTVSSGLAFLPLALTPSYSASKAAIHSYTQSLRYQLKDTAIRVHELAPPYVQTHLMGERQANDPHAMPLQAFIDEVMDIFQHTPEADEILVERVKPLRFAERGEDYAEFFNNFNDQMAAAREGE</sequence>
<dbReference type="PANTHER" id="PTHR44196">
    <property type="entry name" value="DEHYDROGENASE/REDUCTASE SDR FAMILY MEMBER 7B"/>
    <property type="match status" value="1"/>
</dbReference>
<dbReference type="STRING" id="157783.LK03_13935"/>
<dbReference type="eggNOG" id="COG3967">
    <property type="taxonomic scope" value="Bacteria"/>
</dbReference>
<reference evidence="4 5" key="1">
    <citation type="submission" date="2014-09" db="EMBL/GenBank/DDBJ databases">
        <authorList>
            <person name="Chan K.-G."/>
        </authorList>
    </citation>
    <scope>NUCLEOTIDE SEQUENCE [LARGE SCALE GENOMIC DNA]</scope>
    <source>
        <strain evidence="4 5">ND07</strain>
    </source>
</reference>
<evidence type="ECO:0000259" key="3">
    <source>
        <dbReference type="SMART" id="SM00822"/>
    </source>
</evidence>
<accession>A0A089WUU1</accession>
<dbReference type="InterPro" id="IPR002347">
    <property type="entry name" value="SDR_fam"/>
</dbReference>
<dbReference type="OrthoDB" id="9810734at2"/>
<protein>
    <submittedName>
        <fullName evidence="4">DltE</fullName>
    </submittedName>
</protein>
<dbReference type="PRINTS" id="PR00081">
    <property type="entry name" value="GDHRDH"/>
</dbReference>
<gene>
    <name evidence="4" type="ORF">LK03_13935</name>
</gene>
<dbReference type="AlphaFoldDB" id="A0A089WUU1"/>
<dbReference type="Pfam" id="PF00106">
    <property type="entry name" value="adh_short"/>
    <property type="match status" value="1"/>
</dbReference>
<dbReference type="SMART" id="SM00822">
    <property type="entry name" value="PKS_KR"/>
    <property type="match status" value="1"/>
</dbReference>
<dbReference type="Gene3D" id="3.40.50.720">
    <property type="entry name" value="NAD(P)-binding Rossmann-like Domain"/>
    <property type="match status" value="1"/>
</dbReference>
<evidence type="ECO:0000313" key="4">
    <source>
        <dbReference type="EMBL" id="AIR90327.1"/>
    </source>
</evidence>
<name>A0A089WUU1_9PSED</name>
<dbReference type="SUPFAM" id="SSF51735">
    <property type="entry name" value="NAD(P)-binding Rossmann-fold domains"/>
    <property type="match status" value="1"/>
</dbReference>
<keyword evidence="2" id="KW-0560">Oxidoreductase</keyword>
<feature type="domain" description="Ketoreductase" evidence="3">
    <location>
        <begin position="6"/>
        <end position="183"/>
    </location>
</feature>
<dbReference type="PROSITE" id="PS00061">
    <property type="entry name" value="ADH_SHORT"/>
    <property type="match status" value="1"/>
</dbReference>
<dbReference type="Proteomes" id="UP000029493">
    <property type="component" value="Chromosome"/>
</dbReference>